<evidence type="ECO:0000256" key="5">
    <source>
        <dbReference type="ARBA" id="ARBA00022840"/>
    </source>
</evidence>
<dbReference type="SUPFAM" id="SSF53613">
    <property type="entry name" value="Ribokinase-like"/>
    <property type="match status" value="1"/>
</dbReference>
<organism evidence="7 8">
    <name type="scientific">Hoeflea poritis</name>
    <dbReference type="NCBI Taxonomy" id="2993659"/>
    <lineage>
        <taxon>Bacteria</taxon>
        <taxon>Pseudomonadati</taxon>
        <taxon>Pseudomonadota</taxon>
        <taxon>Alphaproteobacteria</taxon>
        <taxon>Hyphomicrobiales</taxon>
        <taxon>Rhizobiaceae</taxon>
        <taxon>Hoeflea</taxon>
    </lineage>
</organism>
<dbReference type="Gene3D" id="3.40.1190.20">
    <property type="match status" value="1"/>
</dbReference>
<dbReference type="GO" id="GO:0008478">
    <property type="term" value="F:pyridoxal kinase activity"/>
    <property type="evidence" value="ECO:0007669"/>
    <property type="project" value="UniProtKB-EC"/>
</dbReference>
<evidence type="ECO:0000313" key="7">
    <source>
        <dbReference type="EMBL" id="MDA4845383.1"/>
    </source>
</evidence>
<dbReference type="InterPro" id="IPR013749">
    <property type="entry name" value="PM/HMP-P_kinase-1"/>
</dbReference>
<comment type="caution">
    <text evidence="7">The sequence shown here is derived from an EMBL/GenBank/DDBJ whole genome shotgun (WGS) entry which is preliminary data.</text>
</comment>
<dbReference type="InterPro" id="IPR029056">
    <property type="entry name" value="Ribokinase-like"/>
</dbReference>
<evidence type="ECO:0000259" key="6">
    <source>
        <dbReference type="Pfam" id="PF08543"/>
    </source>
</evidence>
<feature type="domain" description="Pyridoxamine kinase/Phosphomethylpyrimidine kinase" evidence="6">
    <location>
        <begin position="91"/>
        <end position="263"/>
    </location>
</feature>
<dbReference type="Proteomes" id="UP001148313">
    <property type="component" value="Unassembled WGS sequence"/>
</dbReference>
<evidence type="ECO:0000256" key="1">
    <source>
        <dbReference type="ARBA" id="ARBA00012104"/>
    </source>
</evidence>
<dbReference type="NCBIfam" id="TIGR00687">
    <property type="entry name" value="pyridox_kin"/>
    <property type="match status" value="1"/>
</dbReference>
<keyword evidence="4 7" id="KW-0418">Kinase</keyword>
<sequence length="300" mass="31984">MSDSQLQTPGRQTVLVISSHVVRGSVGNRAIVFALETLGHPVWALPTVVLPWHPGHGPATRATLPAGEFSAIVDDLCRAPWLGEVGAVLSGYLGNDAQAHDVARLVTAVRERNADALYVCDPVIGDKSGLYVPEDTARAIRDELLPIASVATPNRYELEWIAGTAFADNAAIVEAARSLAPERVLVTTAFAMMGNSTGNLLVTGKDAFLAEHQAIPDPPNGPGDLLSALFLSRLLGGGNDERALEKATASVFEILARTAKHGADELTLERETASLVRPFAPVQMRRIARPAKPQKTKNKE</sequence>
<keyword evidence="2 7" id="KW-0808">Transferase</keyword>
<reference evidence="7" key="1">
    <citation type="submission" date="2022-11" db="EMBL/GenBank/DDBJ databases">
        <title>Hoeflea poritis sp. nov., isolated from scleractinian coral Porites lutea.</title>
        <authorList>
            <person name="Zhang G."/>
            <person name="Wei Q."/>
            <person name="Cai L."/>
        </authorList>
    </citation>
    <scope>NUCLEOTIDE SEQUENCE</scope>
    <source>
        <strain evidence="7">E7-10</strain>
    </source>
</reference>
<keyword evidence="5" id="KW-0067">ATP-binding</keyword>
<keyword evidence="8" id="KW-1185">Reference proteome</keyword>
<dbReference type="EMBL" id="JAPJZH010000004">
    <property type="protein sequence ID" value="MDA4845383.1"/>
    <property type="molecule type" value="Genomic_DNA"/>
</dbReference>
<dbReference type="InterPro" id="IPR004625">
    <property type="entry name" value="PyrdxlKinase"/>
</dbReference>
<gene>
    <name evidence="7" type="primary">pdxY</name>
    <name evidence="7" type="ORF">OOZ53_08485</name>
</gene>
<keyword evidence="3" id="KW-0547">Nucleotide-binding</keyword>
<evidence type="ECO:0000313" key="8">
    <source>
        <dbReference type="Proteomes" id="UP001148313"/>
    </source>
</evidence>
<accession>A0ABT4VKZ0</accession>
<proteinExistence type="predicted"/>
<dbReference type="PANTHER" id="PTHR10534:SF2">
    <property type="entry name" value="PYRIDOXAL KINASE"/>
    <property type="match status" value="1"/>
</dbReference>
<dbReference type="PANTHER" id="PTHR10534">
    <property type="entry name" value="PYRIDOXAL KINASE"/>
    <property type="match status" value="1"/>
</dbReference>
<dbReference type="EC" id="2.7.1.35" evidence="1"/>
<evidence type="ECO:0000256" key="2">
    <source>
        <dbReference type="ARBA" id="ARBA00022679"/>
    </source>
</evidence>
<evidence type="ECO:0000256" key="4">
    <source>
        <dbReference type="ARBA" id="ARBA00022777"/>
    </source>
</evidence>
<dbReference type="Pfam" id="PF08543">
    <property type="entry name" value="Phos_pyr_kin"/>
    <property type="match status" value="1"/>
</dbReference>
<dbReference type="RefSeq" id="WP_271089002.1">
    <property type="nucleotide sequence ID" value="NZ_JAPJZH010000004.1"/>
</dbReference>
<dbReference type="CDD" id="cd01173">
    <property type="entry name" value="pyridoxal_pyridoxamine_kinase"/>
    <property type="match status" value="1"/>
</dbReference>
<name>A0ABT4VKZ0_9HYPH</name>
<protein>
    <recommendedName>
        <fullName evidence="1">pyridoxal kinase</fullName>
        <ecNumber evidence="1">2.7.1.35</ecNumber>
    </recommendedName>
</protein>
<evidence type="ECO:0000256" key="3">
    <source>
        <dbReference type="ARBA" id="ARBA00022741"/>
    </source>
</evidence>
<dbReference type="NCBIfam" id="NF004398">
    <property type="entry name" value="PRK05756.1"/>
    <property type="match status" value="1"/>
</dbReference>